<dbReference type="PANTHER" id="PTHR38459">
    <property type="entry name" value="PROPHAGE BACTOPRENOL-LINKED GLUCOSE TRANSLOCASE HOMOLOG"/>
    <property type="match status" value="1"/>
</dbReference>
<protein>
    <submittedName>
        <fullName evidence="8">GtrA family protein</fullName>
    </submittedName>
</protein>
<accession>A0ABZ2CCD9</accession>
<sequence length="140" mass="16219">MNKQKEIINYLIFGVLTTAVNIISFWILDRYVGMDYRIAVTIAWVLSVLFAFITNKLYVFNSKKTDFSAVVKELTSFLFFRFLSYLLDLFTMILLVEILLADSLLAKIIANIFVVIFNYFASKLVIFKPSKGVMEKQQKS</sequence>
<evidence type="ECO:0000256" key="6">
    <source>
        <dbReference type="SAM" id="Phobius"/>
    </source>
</evidence>
<dbReference type="InterPro" id="IPR007267">
    <property type="entry name" value="GtrA_DPMS_TM"/>
</dbReference>
<evidence type="ECO:0000313" key="9">
    <source>
        <dbReference type="Proteomes" id="UP001357223"/>
    </source>
</evidence>
<dbReference type="RefSeq" id="WP_338450372.1">
    <property type="nucleotide sequence ID" value="NZ_CP137640.1"/>
</dbReference>
<proteinExistence type="inferred from homology"/>
<dbReference type="Pfam" id="PF04138">
    <property type="entry name" value="GtrA_DPMS_TM"/>
    <property type="match status" value="1"/>
</dbReference>
<keyword evidence="3 6" id="KW-0812">Transmembrane</keyword>
<reference evidence="8 9" key="1">
    <citation type="submission" date="2023-10" db="EMBL/GenBank/DDBJ databases">
        <title>Niallia locisalis sp.nov. isolated from a salt pond sample.</title>
        <authorList>
            <person name="Li X.-J."/>
            <person name="Dong L."/>
        </authorList>
    </citation>
    <scope>NUCLEOTIDE SEQUENCE [LARGE SCALE GENOMIC DNA]</scope>
    <source>
        <strain evidence="8 9">DSM 29761</strain>
    </source>
</reference>
<dbReference type="Proteomes" id="UP001357223">
    <property type="component" value="Chromosome"/>
</dbReference>
<name>A0ABZ2CCD9_9BACI</name>
<keyword evidence="5 6" id="KW-0472">Membrane</keyword>
<feature type="transmembrane region" description="Helical" evidence="6">
    <location>
        <begin position="108"/>
        <end position="127"/>
    </location>
</feature>
<dbReference type="PANTHER" id="PTHR38459:SF5">
    <property type="entry name" value="CELL WALL TEICHOIC ACID GLYCOSYLATION PROTEIN GTCA"/>
    <property type="match status" value="1"/>
</dbReference>
<dbReference type="InterPro" id="IPR051401">
    <property type="entry name" value="GtrA_CellWall_Glycosyl"/>
</dbReference>
<feature type="transmembrane region" description="Helical" evidence="6">
    <location>
        <begin position="74"/>
        <end position="96"/>
    </location>
</feature>
<evidence type="ECO:0000256" key="4">
    <source>
        <dbReference type="ARBA" id="ARBA00022989"/>
    </source>
</evidence>
<comment type="subcellular location">
    <subcellularLocation>
        <location evidence="1">Membrane</location>
        <topology evidence="1">Multi-pass membrane protein</topology>
    </subcellularLocation>
</comment>
<organism evidence="8 9">
    <name type="scientific">Niallia oryzisoli</name>
    <dbReference type="NCBI Taxonomy" id="1737571"/>
    <lineage>
        <taxon>Bacteria</taxon>
        <taxon>Bacillati</taxon>
        <taxon>Bacillota</taxon>
        <taxon>Bacilli</taxon>
        <taxon>Bacillales</taxon>
        <taxon>Bacillaceae</taxon>
        <taxon>Niallia</taxon>
    </lineage>
</organism>
<evidence type="ECO:0000256" key="2">
    <source>
        <dbReference type="ARBA" id="ARBA00009399"/>
    </source>
</evidence>
<evidence type="ECO:0000256" key="3">
    <source>
        <dbReference type="ARBA" id="ARBA00022692"/>
    </source>
</evidence>
<feature type="transmembrane region" description="Helical" evidence="6">
    <location>
        <begin position="7"/>
        <end position="28"/>
    </location>
</feature>
<evidence type="ECO:0000313" key="8">
    <source>
        <dbReference type="EMBL" id="WVX81444.1"/>
    </source>
</evidence>
<gene>
    <name evidence="8" type="ORF">R4Z09_30615</name>
</gene>
<evidence type="ECO:0000256" key="5">
    <source>
        <dbReference type="ARBA" id="ARBA00023136"/>
    </source>
</evidence>
<feature type="domain" description="GtrA/DPMS transmembrane" evidence="7">
    <location>
        <begin position="10"/>
        <end position="127"/>
    </location>
</feature>
<evidence type="ECO:0000259" key="7">
    <source>
        <dbReference type="Pfam" id="PF04138"/>
    </source>
</evidence>
<feature type="transmembrane region" description="Helical" evidence="6">
    <location>
        <begin position="34"/>
        <end position="53"/>
    </location>
</feature>
<dbReference type="EMBL" id="CP137640">
    <property type="protein sequence ID" value="WVX81444.1"/>
    <property type="molecule type" value="Genomic_DNA"/>
</dbReference>
<comment type="similarity">
    <text evidence="2">Belongs to the GtrA family.</text>
</comment>
<evidence type="ECO:0000256" key="1">
    <source>
        <dbReference type="ARBA" id="ARBA00004141"/>
    </source>
</evidence>
<keyword evidence="4 6" id="KW-1133">Transmembrane helix</keyword>
<keyword evidence="9" id="KW-1185">Reference proteome</keyword>